<dbReference type="Gene3D" id="2.40.50.1020">
    <property type="entry name" value="LytTr DNA-binding domain"/>
    <property type="match status" value="1"/>
</dbReference>
<dbReference type="GO" id="GO:0003677">
    <property type="term" value="F:DNA binding"/>
    <property type="evidence" value="ECO:0007669"/>
    <property type="project" value="InterPro"/>
</dbReference>
<comment type="caution">
    <text evidence="3">The sequence shown here is derived from an EMBL/GenBank/DDBJ whole genome shotgun (WGS) entry which is preliminary data.</text>
</comment>
<evidence type="ECO:0000313" key="3">
    <source>
        <dbReference type="EMBL" id="MBC2776237.1"/>
    </source>
</evidence>
<feature type="transmembrane region" description="Helical" evidence="1">
    <location>
        <begin position="39"/>
        <end position="59"/>
    </location>
</feature>
<organism evidence="3 4">
    <name type="scientific">Parasphingopyxis marina</name>
    <dbReference type="NCBI Taxonomy" id="2761622"/>
    <lineage>
        <taxon>Bacteria</taxon>
        <taxon>Pseudomonadati</taxon>
        <taxon>Pseudomonadota</taxon>
        <taxon>Alphaproteobacteria</taxon>
        <taxon>Sphingomonadales</taxon>
        <taxon>Sphingomonadaceae</taxon>
        <taxon>Parasphingopyxis</taxon>
    </lineage>
</organism>
<reference evidence="3 4" key="1">
    <citation type="submission" date="2020-08" db="EMBL/GenBank/DDBJ databases">
        <title>Draft genome sequence of Parasphingopyxis sp. GrpM-11.</title>
        <authorList>
            <person name="Oh J."/>
            <person name="Roh D.-H."/>
        </authorList>
    </citation>
    <scope>NUCLEOTIDE SEQUENCE [LARGE SCALE GENOMIC DNA]</scope>
    <source>
        <strain evidence="3 4">GrpM-11</strain>
    </source>
</reference>
<sequence>MMSWRRLAIEIFIIVAISALLGAIGPFGTSVLPLPVRLLYWIGVALVGYIFYRPVLAVARWLSEETAIPLWLALVLAAALASLPLTFVVGFVFSGMRSEGFSGLRYNPAIFGDAFPLLYLQVFGIGIAIQIAMRLLFGDVRAENSEPALPPPAPRTPLDINELAFAGRPDAAFFRRLPPELGNHLVCLEMQDHYVKAHTLKGSTMLLMRLKDAIAELGGLEGMQVHRSWWVARSEVRAIRREGRNIRLELANGILAPVSRNRQEALKREGWL</sequence>
<feature type="transmembrane region" description="Helical" evidence="1">
    <location>
        <begin position="114"/>
        <end position="137"/>
    </location>
</feature>
<evidence type="ECO:0000259" key="2">
    <source>
        <dbReference type="PROSITE" id="PS50930"/>
    </source>
</evidence>
<proteinExistence type="predicted"/>
<dbReference type="SMART" id="SM00850">
    <property type="entry name" value="LytTR"/>
    <property type="match status" value="1"/>
</dbReference>
<keyword evidence="4" id="KW-1185">Reference proteome</keyword>
<dbReference type="Pfam" id="PF04397">
    <property type="entry name" value="LytTR"/>
    <property type="match status" value="1"/>
</dbReference>
<evidence type="ECO:0000256" key="1">
    <source>
        <dbReference type="SAM" id="Phobius"/>
    </source>
</evidence>
<name>A0A842HUY1_9SPHN</name>
<keyword evidence="1" id="KW-0812">Transmembrane</keyword>
<feature type="domain" description="HTH LytTR-type" evidence="2">
    <location>
        <begin position="188"/>
        <end position="272"/>
    </location>
</feature>
<feature type="transmembrane region" description="Helical" evidence="1">
    <location>
        <begin position="71"/>
        <end position="94"/>
    </location>
</feature>
<dbReference type="InterPro" id="IPR007492">
    <property type="entry name" value="LytTR_DNA-bd_dom"/>
</dbReference>
<dbReference type="AlphaFoldDB" id="A0A842HUY1"/>
<keyword evidence="1" id="KW-0472">Membrane</keyword>
<dbReference type="PROSITE" id="PS50930">
    <property type="entry name" value="HTH_LYTTR"/>
    <property type="match status" value="1"/>
</dbReference>
<feature type="transmembrane region" description="Helical" evidence="1">
    <location>
        <begin position="7"/>
        <end position="27"/>
    </location>
</feature>
<gene>
    <name evidence="3" type="ORF">H6P80_01255</name>
</gene>
<accession>A0A842HUY1</accession>
<dbReference type="RefSeq" id="WP_185799539.1">
    <property type="nucleotide sequence ID" value="NZ_JACJVJ010000001.1"/>
</dbReference>
<protein>
    <submittedName>
        <fullName evidence="3">LytTR family transcriptional regulator</fullName>
    </submittedName>
</protein>
<keyword evidence="1" id="KW-1133">Transmembrane helix</keyword>
<dbReference type="Proteomes" id="UP000564378">
    <property type="component" value="Unassembled WGS sequence"/>
</dbReference>
<evidence type="ECO:0000313" key="4">
    <source>
        <dbReference type="Proteomes" id="UP000564378"/>
    </source>
</evidence>
<dbReference type="EMBL" id="JACJVJ010000001">
    <property type="protein sequence ID" value="MBC2776237.1"/>
    <property type="molecule type" value="Genomic_DNA"/>
</dbReference>